<proteinExistence type="predicted"/>
<accession>A0A5B8NQS1</accession>
<keyword evidence="3" id="KW-0614">Plasmid</keyword>
<name>A0A5B8NQS1_9CHRO</name>
<dbReference type="KEGG" id="enn:FRE64_17045"/>
<gene>
    <name evidence="3" type="ORF">FRE64_17045</name>
</gene>
<evidence type="ECO:0000256" key="2">
    <source>
        <dbReference type="SAM" id="SignalP"/>
    </source>
</evidence>
<dbReference type="Proteomes" id="UP000318453">
    <property type="component" value="Plasmid pEu3"/>
</dbReference>
<dbReference type="AlphaFoldDB" id="A0A5B8NQS1"/>
<feature type="region of interest" description="Disordered" evidence="1">
    <location>
        <begin position="35"/>
        <end position="81"/>
    </location>
</feature>
<organism evidence="3 4">
    <name type="scientific">Euhalothece natronophila Z-M001</name>
    <dbReference type="NCBI Taxonomy" id="522448"/>
    <lineage>
        <taxon>Bacteria</taxon>
        <taxon>Bacillati</taxon>
        <taxon>Cyanobacteriota</taxon>
        <taxon>Cyanophyceae</taxon>
        <taxon>Oscillatoriophycideae</taxon>
        <taxon>Chroococcales</taxon>
        <taxon>Halothecacae</taxon>
        <taxon>Halothece cluster</taxon>
        <taxon>Euhalothece</taxon>
    </lineage>
</organism>
<feature type="signal peptide" evidence="2">
    <location>
        <begin position="1"/>
        <end position="30"/>
    </location>
</feature>
<sequence length="81" mass="9405">MKFLNQRQFKHLLGLVLLATPLTLSVSAMSAEAATSSQVRDAIETDTNVKVEEESDKQAYHSPRRRGGRRFRRRPPKKWFY</sequence>
<geneLocation type="plasmid" evidence="4">
    <name>peu3</name>
</geneLocation>
<evidence type="ECO:0000313" key="4">
    <source>
        <dbReference type="Proteomes" id="UP000318453"/>
    </source>
</evidence>
<dbReference type="RefSeq" id="WP_146297626.1">
    <property type="nucleotide sequence ID" value="NZ_CP042329.1"/>
</dbReference>
<feature type="compositionally biased region" description="Basic residues" evidence="1">
    <location>
        <begin position="62"/>
        <end position="81"/>
    </location>
</feature>
<protein>
    <submittedName>
        <fullName evidence="3">Uncharacterized protein</fullName>
    </submittedName>
</protein>
<feature type="chain" id="PRO_5022746258" evidence="2">
    <location>
        <begin position="31"/>
        <end position="81"/>
    </location>
</feature>
<keyword evidence="4" id="KW-1185">Reference proteome</keyword>
<dbReference type="EMBL" id="CP042329">
    <property type="protein sequence ID" value="QDZ41673.1"/>
    <property type="molecule type" value="Genomic_DNA"/>
</dbReference>
<keyword evidence="2" id="KW-0732">Signal</keyword>
<evidence type="ECO:0000256" key="1">
    <source>
        <dbReference type="SAM" id="MobiDB-lite"/>
    </source>
</evidence>
<evidence type="ECO:0000313" key="3">
    <source>
        <dbReference type="EMBL" id="QDZ41673.1"/>
    </source>
</evidence>
<reference evidence="3" key="1">
    <citation type="submission" date="2019-08" db="EMBL/GenBank/DDBJ databases">
        <title>Carotenoids and Carotenoid Binding Proteins in the Halophilic Cyanobacterium Euhalothece sp. ZM00.</title>
        <authorList>
            <person name="Cho S.M."/>
            <person name="Song J.Y."/>
            <person name="Park Y.-I."/>
        </authorList>
    </citation>
    <scope>NUCLEOTIDE SEQUENCE [LARGE SCALE GENOMIC DNA]</scope>
    <source>
        <strain evidence="3">Z-M001</strain>
        <plasmid evidence="3">pEu3</plasmid>
    </source>
</reference>
<feature type="compositionally biased region" description="Basic and acidic residues" evidence="1">
    <location>
        <begin position="41"/>
        <end position="59"/>
    </location>
</feature>